<organism evidence="2">
    <name type="scientific">Hexamita inflata</name>
    <dbReference type="NCBI Taxonomy" id="28002"/>
    <lineage>
        <taxon>Eukaryota</taxon>
        <taxon>Metamonada</taxon>
        <taxon>Diplomonadida</taxon>
        <taxon>Hexamitidae</taxon>
        <taxon>Hexamitinae</taxon>
        <taxon>Hexamita</taxon>
    </lineage>
</organism>
<evidence type="ECO:0000313" key="1">
    <source>
        <dbReference type="EMBL" id="CAI9912602.1"/>
    </source>
</evidence>
<evidence type="ECO:0000313" key="3">
    <source>
        <dbReference type="EMBL" id="CAI9964997.1"/>
    </source>
</evidence>
<dbReference type="EMBL" id="CATOUU010000003">
    <property type="protein sequence ID" value="CAI9912602.1"/>
    <property type="molecule type" value="Genomic_DNA"/>
</dbReference>
<evidence type="ECO:0000313" key="4">
    <source>
        <dbReference type="EMBL" id="CAI9965000.1"/>
    </source>
</evidence>
<name>A0AA86N4C6_9EUKA</name>
<dbReference type="EMBL" id="CAXDID020000709">
    <property type="protein sequence ID" value="CAL6111486.1"/>
    <property type="molecule type" value="Genomic_DNA"/>
</dbReference>
<evidence type="ECO:0000313" key="9">
    <source>
        <dbReference type="Proteomes" id="UP001642409"/>
    </source>
</evidence>
<dbReference type="Proteomes" id="UP001642409">
    <property type="component" value="Unassembled WGS sequence"/>
</dbReference>
<keyword evidence="9" id="KW-1185">Reference proteome</keyword>
<evidence type="ECO:0000313" key="7">
    <source>
        <dbReference type="EMBL" id="CAL6111486.1"/>
    </source>
</evidence>
<protein>
    <submittedName>
        <fullName evidence="5">Hypothetical_protein</fullName>
    </submittedName>
</protein>
<reference evidence="5 9" key="2">
    <citation type="submission" date="2024-07" db="EMBL/GenBank/DDBJ databases">
        <authorList>
            <person name="Akdeniz Z."/>
        </authorList>
    </citation>
    <scope>NUCLEOTIDE SEQUENCE [LARGE SCALE GENOMIC DNA]</scope>
</reference>
<dbReference type="AlphaFoldDB" id="A0AA86N4C6"/>
<dbReference type="EMBL" id="CAXDID020000709">
    <property type="protein sequence ID" value="CAL6111492.1"/>
    <property type="molecule type" value="Genomic_DNA"/>
</dbReference>
<evidence type="ECO:0000313" key="5">
    <source>
        <dbReference type="EMBL" id="CAL5998365.1"/>
    </source>
</evidence>
<evidence type="ECO:0000313" key="6">
    <source>
        <dbReference type="EMBL" id="CAL5998371.1"/>
    </source>
</evidence>
<dbReference type="EMBL" id="CATOUU010000984">
    <property type="protein sequence ID" value="CAI9964997.1"/>
    <property type="molecule type" value="Genomic_DNA"/>
</dbReference>
<dbReference type="EMBL" id="CATOUU010000003">
    <property type="protein sequence ID" value="CAI9912605.1"/>
    <property type="molecule type" value="Genomic_DNA"/>
</dbReference>
<dbReference type="EMBL" id="CAXDID020000038">
    <property type="protein sequence ID" value="CAL5998371.1"/>
    <property type="molecule type" value="Genomic_DNA"/>
</dbReference>
<evidence type="ECO:0000313" key="8">
    <source>
        <dbReference type="EMBL" id="CAL6111492.1"/>
    </source>
</evidence>
<dbReference type="EMBL" id="CAXDID020000038">
    <property type="protein sequence ID" value="CAL5998365.1"/>
    <property type="molecule type" value="Genomic_DNA"/>
</dbReference>
<comment type="caution">
    <text evidence="2">The sequence shown here is derived from an EMBL/GenBank/DDBJ whole genome shotgun (WGS) entry which is preliminary data.</text>
</comment>
<accession>A0AA86N4C6</accession>
<evidence type="ECO:0000313" key="2">
    <source>
        <dbReference type="EMBL" id="CAI9912605.1"/>
    </source>
</evidence>
<proteinExistence type="predicted"/>
<sequence>MNQEEIHDNNQDNEATTIKHYLYNESSLRSIQAELNNEQIEIDKNNRQKQRTFIILKIVQRYTFPPIPQIQNQKLLQQQRLTTEMLVQAPNQLRLFRVATRSLQPLSIMRKELILRNIDRNINSQFR</sequence>
<gene>
    <name evidence="5" type="ORF">HINF_LOCUS15697</name>
    <name evidence="6" type="ORF">HINF_LOCUS15700</name>
    <name evidence="1" type="ORF">HINF_LOCUS247</name>
    <name evidence="2" type="ORF">HINF_LOCUS250</name>
    <name evidence="3" type="ORF">HINF_LOCUS52642</name>
    <name evidence="4" type="ORF">HINF_LOCUS52645</name>
    <name evidence="7" type="ORF">HINF_LOCUS76419</name>
    <name evidence="8" type="ORF">HINF_LOCUS76422</name>
</gene>
<dbReference type="EMBL" id="CATOUU010000984">
    <property type="protein sequence ID" value="CAI9965000.1"/>
    <property type="molecule type" value="Genomic_DNA"/>
</dbReference>
<reference evidence="2" key="1">
    <citation type="submission" date="2023-06" db="EMBL/GenBank/DDBJ databases">
        <authorList>
            <person name="Kurt Z."/>
        </authorList>
    </citation>
    <scope>NUCLEOTIDE SEQUENCE</scope>
</reference>